<evidence type="ECO:0000259" key="1">
    <source>
        <dbReference type="Pfam" id="PF03551"/>
    </source>
</evidence>
<dbReference type="OrthoDB" id="9814826at2"/>
<reference evidence="2 3" key="1">
    <citation type="submission" date="2019-04" db="EMBL/GenBank/DDBJ databases">
        <title>Bacillus sediminilitoris sp. nov., isolated from a tidal flat sediment on the East China Sea.</title>
        <authorList>
            <person name="Wei Y."/>
            <person name="Mao H."/>
            <person name="Fang J."/>
        </authorList>
    </citation>
    <scope>NUCLEOTIDE SEQUENCE [LARGE SCALE GENOMIC DNA]</scope>
    <source>
        <strain evidence="2 3">DSL-17</strain>
    </source>
</reference>
<gene>
    <name evidence="2" type="ORF">E6W99_10765</name>
</gene>
<comment type="caution">
    <text evidence="2">The sequence shown here is derived from an EMBL/GenBank/DDBJ whole genome shotgun (WGS) entry which is preliminary data.</text>
</comment>
<keyword evidence="3" id="KW-1185">Reference proteome</keyword>
<evidence type="ECO:0000313" key="3">
    <source>
        <dbReference type="Proteomes" id="UP000310334"/>
    </source>
</evidence>
<organism evidence="2 3">
    <name type="scientific">Metabacillus sediminilitoris</name>
    <dbReference type="NCBI Taxonomy" id="2567941"/>
    <lineage>
        <taxon>Bacteria</taxon>
        <taxon>Bacillati</taxon>
        <taxon>Bacillota</taxon>
        <taxon>Bacilli</taxon>
        <taxon>Bacillales</taxon>
        <taxon>Bacillaceae</taxon>
        <taxon>Metabacillus</taxon>
    </lineage>
</organism>
<dbReference type="EMBL" id="SSNT01000007">
    <property type="protein sequence ID" value="THF80265.1"/>
    <property type="molecule type" value="Genomic_DNA"/>
</dbReference>
<accession>A0A4S4BZR3</accession>
<feature type="domain" description="Transcription regulator PadR N-terminal" evidence="1">
    <location>
        <begin position="2"/>
        <end position="56"/>
    </location>
</feature>
<dbReference type="Proteomes" id="UP000310334">
    <property type="component" value="Unassembled WGS sequence"/>
</dbReference>
<proteinExistence type="predicted"/>
<dbReference type="AlphaFoldDB" id="A0A4S4BZR3"/>
<sequence>MKYIKELTDGYFTIGPATMYTLIKKLQDQQLIKLFKDEHDRRKTYVATEEGRRVLQNDLKKRQEMVTHGNLVIQLSEVKNHNDS</sequence>
<protein>
    <submittedName>
        <fullName evidence="2">PadR family transcriptional regulator</fullName>
    </submittedName>
</protein>
<evidence type="ECO:0000313" key="2">
    <source>
        <dbReference type="EMBL" id="THF80265.1"/>
    </source>
</evidence>
<dbReference type="Gene3D" id="1.10.10.10">
    <property type="entry name" value="Winged helix-like DNA-binding domain superfamily/Winged helix DNA-binding domain"/>
    <property type="match status" value="1"/>
</dbReference>
<dbReference type="InterPro" id="IPR036390">
    <property type="entry name" value="WH_DNA-bd_sf"/>
</dbReference>
<name>A0A4S4BZR3_9BACI</name>
<dbReference type="SUPFAM" id="SSF46785">
    <property type="entry name" value="Winged helix' DNA-binding domain"/>
    <property type="match status" value="1"/>
</dbReference>
<dbReference type="InterPro" id="IPR036388">
    <property type="entry name" value="WH-like_DNA-bd_sf"/>
</dbReference>
<dbReference type="Pfam" id="PF03551">
    <property type="entry name" value="PadR"/>
    <property type="match status" value="1"/>
</dbReference>
<dbReference type="InterPro" id="IPR005149">
    <property type="entry name" value="Tscrpt_reg_PadR_N"/>
</dbReference>